<evidence type="ECO:0000313" key="3">
    <source>
        <dbReference type="Proteomes" id="UP000232638"/>
    </source>
</evidence>
<gene>
    <name evidence="2" type="ORF">THSYN_00920</name>
</gene>
<dbReference type="Proteomes" id="UP000232638">
    <property type="component" value="Chromosome"/>
</dbReference>
<keyword evidence="3" id="KW-1185">Reference proteome</keyword>
<protein>
    <recommendedName>
        <fullName evidence="1">DUF4007 domain-containing protein</fullName>
    </recommendedName>
</protein>
<dbReference type="RefSeq" id="WP_100917478.1">
    <property type="nucleotide sequence ID" value="NZ_CP020370.1"/>
</dbReference>
<reference evidence="2 3" key="1">
    <citation type="submission" date="2017-03" db="EMBL/GenBank/DDBJ databases">
        <title>Complete genome sequence of Candidatus 'Thiodictyon syntrophicum' sp. nov. strain Cad16T, a photolithoautotroph purple sulfur bacterium isolated from an alpine meromictic lake.</title>
        <authorList>
            <person name="Luedin S.M."/>
            <person name="Pothier J.F."/>
            <person name="Danza F."/>
            <person name="Storelli N."/>
            <person name="Wittwer M."/>
            <person name="Tonolla M."/>
        </authorList>
    </citation>
    <scope>NUCLEOTIDE SEQUENCE [LARGE SCALE GENOMIC DNA]</scope>
    <source>
        <strain evidence="2 3">Cad16T</strain>
    </source>
</reference>
<sequence length="306" mass="33944">MRFNPDKTAFGRHETFALRFGWLTKGTQALMGGDPVFEADDATVQLGVGKNMVSSIRYWLQAARIIVRQGDAWELTKTGTYIFDDDGFDPYLEDEATIWLIHWLIASNPEMATTWWWFFNRFHKPEFTSAELAAALQDFAQAQVKGRHAGSTLKTDAAVLLRMYVRSSVATGTPVEEALDSPMSILGLISDLQGSKTFESRPARRDSLPAPILGFAILELLDALGERQIPIEDVMRGRTGLPAIGAVFRLTEAALLAKIERLVHDLPDLFALRETAGIHQLYVFGRSAPAEILAAHYADTFEEAAA</sequence>
<evidence type="ECO:0000313" key="2">
    <source>
        <dbReference type="EMBL" id="AUB79660.1"/>
    </source>
</evidence>
<name>A0A2K8U247_9GAMM</name>
<dbReference type="KEGG" id="tsy:THSYN_00920"/>
<feature type="domain" description="DUF4007" evidence="1">
    <location>
        <begin position="10"/>
        <end position="297"/>
    </location>
</feature>
<dbReference type="OrthoDB" id="747541at2"/>
<dbReference type="EMBL" id="CP020370">
    <property type="protein sequence ID" value="AUB79660.1"/>
    <property type="molecule type" value="Genomic_DNA"/>
</dbReference>
<dbReference type="InterPro" id="IPR025248">
    <property type="entry name" value="DUF4007"/>
</dbReference>
<dbReference type="Pfam" id="PF13182">
    <property type="entry name" value="DUF4007"/>
    <property type="match status" value="1"/>
</dbReference>
<proteinExistence type="predicted"/>
<accession>A0A2K8U247</accession>
<dbReference type="AlphaFoldDB" id="A0A2K8U247"/>
<organism evidence="2 3">
    <name type="scientific">Candidatus Thiodictyon syntrophicum</name>
    <dbReference type="NCBI Taxonomy" id="1166950"/>
    <lineage>
        <taxon>Bacteria</taxon>
        <taxon>Pseudomonadati</taxon>
        <taxon>Pseudomonadota</taxon>
        <taxon>Gammaproteobacteria</taxon>
        <taxon>Chromatiales</taxon>
        <taxon>Chromatiaceae</taxon>
        <taxon>Thiodictyon</taxon>
    </lineage>
</organism>
<evidence type="ECO:0000259" key="1">
    <source>
        <dbReference type="Pfam" id="PF13182"/>
    </source>
</evidence>